<feature type="transmembrane region" description="Helical" evidence="1">
    <location>
        <begin position="32"/>
        <end position="56"/>
    </location>
</feature>
<evidence type="ECO:0000313" key="3">
    <source>
        <dbReference type="Proteomes" id="UP000182835"/>
    </source>
</evidence>
<feature type="transmembrane region" description="Helical" evidence="1">
    <location>
        <begin position="163"/>
        <end position="185"/>
    </location>
</feature>
<organism evidence="2 3">
    <name type="scientific">Enterococcus canintestini</name>
    <dbReference type="NCBI Taxonomy" id="317010"/>
    <lineage>
        <taxon>Bacteria</taxon>
        <taxon>Bacillati</taxon>
        <taxon>Bacillota</taxon>
        <taxon>Bacilli</taxon>
        <taxon>Lactobacillales</taxon>
        <taxon>Enterococcaceae</taxon>
        <taxon>Enterococcus</taxon>
    </lineage>
</organism>
<gene>
    <name evidence="2" type="ORF">RU96_GL000953</name>
</gene>
<dbReference type="EMBL" id="JXKG01000002">
    <property type="protein sequence ID" value="OJG16211.1"/>
    <property type="molecule type" value="Genomic_DNA"/>
</dbReference>
<sequence length="222" mass="25447">MRIIRHLLIILLLLMRINVWSEVMSNLKLLKYLTVACGFIATILFISAVFTDYFASTLASKLSLNVLGESSIVANFFNHLFIFFTVVFSGLLYYYCKKTDKSEFKEATFFYFIAFLILFLRTFLPSGDVHSFTYLLAAGIQILATLMALFFFLIVFLNRRYPFLFAALMMVDILIYMGSVLYSVLLTDFSLPNLGSIIAASINITFFSLFFLTTPIKKEKII</sequence>
<dbReference type="RefSeq" id="WP_245812890.1">
    <property type="nucleotide sequence ID" value="NZ_JBHLVQ010000010.1"/>
</dbReference>
<keyword evidence="1" id="KW-0812">Transmembrane</keyword>
<dbReference type="Proteomes" id="UP000182835">
    <property type="component" value="Unassembled WGS sequence"/>
</dbReference>
<name>A0A1L8R8W3_9ENTE</name>
<evidence type="ECO:0000256" key="1">
    <source>
        <dbReference type="SAM" id="Phobius"/>
    </source>
</evidence>
<feature type="transmembrane region" description="Helical" evidence="1">
    <location>
        <begin position="76"/>
        <end position="96"/>
    </location>
</feature>
<evidence type="ECO:0000313" key="2">
    <source>
        <dbReference type="EMBL" id="OJG16211.1"/>
    </source>
</evidence>
<proteinExistence type="predicted"/>
<keyword evidence="1" id="KW-0472">Membrane</keyword>
<feature type="transmembrane region" description="Helical" evidence="1">
    <location>
        <begin position="191"/>
        <end position="212"/>
    </location>
</feature>
<feature type="transmembrane region" description="Helical" evidence="1">
    <location>
        <begin position="108"/>
        <end position="126"/>
    </location>
</feature>
<keyword evidence="1" id="KW-1133">Transmembrane helix</keyword>
<feature type="transmembrane region" description="Helical" evidence="1">
    <location>
        <begin position="132"/>
        <end position="156"/>
    </location>
</feature>
<dbReference type="AlphaFoldDB" id="A0A1L8R8W3"/>
<comment type="caution">
    <text evidence="2">The sequence shown here is derived from an EMBL/GenBank/DDBJ whole genome shotgun (WGS) entry which is preliminary data.</text>
</comment>
<reference evidence="2 3" key="1">
    <citation type="submission" date="2014-12" db="EMBL/GenBank/DDBJ databases">
        <title>Draft genome sequences of 29 type strains of Enterococci.</title>
        <authorList>
            <person name="Zhong Z."/>
            <person name="Sun Z."/>
            <person name="Liu W."/>
            <person name="Zhang W."/>
            <person name="Zhang H."/>
        </authorList>
    </citation>
    <scope>NUCLEOTIDE SEQUENCE [LARGE SCALE GENOMIC DNA]</scope>
    <source>
        <strain evidence="2 3">DSM 21207</strain>
    </source>
</reference>
<accession>A0A1L8R8W3</accession>
<protein>
    <submittedName>
        <fullName evidence="2">Uncharacterized protein</fullName>
    </submittedName>
</protein>